<sequence length="36" mass="3922">MPSDRCRMVRCLPVCAATQGQEGTHGRMFLSHGKGC</sequence>
<evidence type="ECO:0000313" key="1">
    <source>
        <dbReference type="EMBL" id="JAH80822.1"/>
    </source>
</evidence>
<proteinExistence type="predicted"/>
<dbReference type="EMBL" id="GBXM01027755">
    <property type="protein sequence ID" value="JAH80822.1"/>
    <property type="molecule type" value="Transcribed_RNA"/>
</dbReference>
<protein>
    <submittedName>
        <fullName evidence="1">Uncharacterized protein</fullName>
    </submittedName>
</protein>
<reference evidence="1" key="1">
    <citation type="submission" date="2014-11" db="EMBL/GenBank/DDBJ databases">
        <authorList>
            <person name="Amaro Gonzalez C."/>
        </authorList>
    </citation>
    <scope>NUCLEOTIDE SEQUENCE</scope>
</reference>
<organism evidence="1">
    <name type="scientific">Anguilla anguilla</name>
    <name type="common">European freshwater eel</name>
    <name type="synonym">Muraena anguilla</name>
    <dbReference type="NCBI Taxonomy" id="7936"/>
    <lineage>
        <taxon>Eukaryota</taxon>
        <taxon>Metazoa</taxon>
        <taxon>Chordata</taxon>
        <taxon>Craniata</taxon>
        <taxon>Vertebrata</taxon>
        <taxon>Euteleostomi</taxon>
        <taxon>Actinopterygii</taxon>
        <taxon>Neopterygii</taxon>
        <taxon>Teleostei</taxon>
        <taxon>Anguilliformes</taxon>
        <taxon>Anguillidae</taxon>
        <taxon>Anguilla</taxon>
    </lineage>
</organism>
<dbReference type="AlphaFoldDB" id="A0A0E9VS47"/>
<name>A0A0E9VS47_ANGAN</name>
<accession>A0A0E9VS47</accession>
<reference evidence="1" key="2">
    <citation type="journal article" date="2015" name="Fish Shellfish Immunol.">
        <title>Early steps in the European eel (Anguilla anguilla)-Vibrio vulnificus interaction in the gills: Role of the RtxA13 toxin.</title>
        <authorList>
            <person name="Callol A."/>
            <person name="Pajuelo D."/>
            <person name="Ebbesson L."/>
            <person name="Teles M."/>
            <person name="MacKenzie S."/>
            <person name="Amaro C."/>
        </authorList>
    </citation>
    <scope>NUCLEOTIDE SEQUENCE</scope>
</reference>